<dbReference type="Proteomes" id="UP000479000">
    <property type="component" value="Unassembled WGS sequence"/>
</dbReference>
<accession>A0A6H5GX66</accession>
<evidence type="ECO:0000313" key="2">
    <source>
        <dbReference type="Proteomes" id="UP000479000"/>
    </source>
</evidence>
<sequence length="321" mass="36705">MSWHRYIVASGAFKRTFFRSPQMFISFAVPPSHDDCYWTMRDVVNEMEDGVAYLGYNADLTLSHPLRPQRDEKRWTRAFLQRWGAKDGLLPPILPLTLQFLGIKIASTDWRYLQIHTRFMRVTVSRIGSKVGVGVSCSASQMPAGCISILRLTKASNQCLRAYLSRIKAIFRSIVERMEWSGVAQQCNGGLYQPEIVVNPDVVDLASEEPLSKIGWAKIRPDQLRSQWRIFEERGRRGGRVVVEPENRIFTAYRSSGIWTSSLGCNYVQMGFVPQGQRFNLGSSMELQYWILEYSYSMDTAARRPRINKGEIMQIQGLTAA</sequence>
<organism evidence="1 2">
    <name type="scientific">Nesidiocoris tenuis</name>
    <dbReference type="NCBI Taxonomy" id="355587"/>
    <lineage>
        <taxon>Eukaryota</taxon>
        <taxon>Metazoa</taxon>
        <taxon>Ecdysozoa</taxon>
        <taxon>Arthropoda</taxon>
        <taxon>Hexapoda</taxon>
        <taxon>Insecta</taxon>
        <taxon>Pterygota</taxon>
        <taxon>Neoptera</taxon>
        <taxon>Paraneoptera</taxon>
        <taxon>Hemiptera</taxon>
        <taxon>Heteroptera</taxon>
        <taxon>Panheteroptera</taxon>
        <taxon>Cimicomorpha</taxon>
        <taxon>Miridae</taxon>
        <taxon>Dicyphina</taxon>
        <taxon>Nesidiocoris</taxon>
    </lineage>
</organism>
<proteinExistence type="predicted"/>
<keyword evidence="2" id="KW-1185">Reference proteome</keyword>
<evidence type="ECO:0000313" key="1">
    <source>
        <dbReference type="EMBL" id="CAB0007575.1"/>
    </source>
</evidence>
<protein>
    <submittedName>
        <fullName evidence="1">Uncharacterized protein</fullName>
    </submittedName>
</protein>
<reference evidence="1 2" key="1">
    <citation type="submission" date="2020-02" db="EMBL/GenBank/DDBJ databases">
        <authorList>
            <person name="Ferguson B K."/>
        </authorList>
    </citation>
    <scope>NUCLEOTIDE SEQUENCE [LARGE SCALE GENOMIC DNA]</scope>
</reference>
<gene>
    <name evidence="1" type="ORF">NTEN_LOCUS12848</name>
</gene>
<dbReference type="AlphaFoldDB" id="A0A6H5GX66"/>
<name>A0A6H5GX66_9HEMI</name>
<dbReference type="EMBL" id="CADCXU010019145">
    <property type="protein sequence ID" value="CAB0007575.1"/>
    <property type="molecule type" value="Genomic_DNA"/>
</dbReference>